<organism evidence="2 3">
    <name type="scientific">Eumeta variegata</name>
    <name type="common">Bagworm moth</name>
    <name type="synonym">Eumeta japonica</name>
    <dbReference type="NCBI Taxonomy" id="151549"/>
    <lineage>
        <taxon>Eukaryota</taxon>
        <taxon>Metazoa</taxon>
        <taxon>Ecdysozoa</taxon>
        <taxon>Arthropoda</taxon>
        <taxon>Hexapoda</taxon>
        <taxon>Insecta</taxon>
        <taxon>Pterygota</taxon>
        <taxon>Neoptera</taxon>
        <taxon>Endopterygota</taxon>
        <taxon>Lepidoptera</taxon>
        <taxon>Glossata</taxon>
        <taxon>Ditrysia</taxon>
        <taxon>Tineoidea</taxon>
        <taxon>Psychidae</taxon>
        <taxon>Oiketicinae</taxon>
        <taxon>Eumeta</taxon>
    </lineage>
</organism>
<keyword evidence="3" id="KW-1185">Reference proteome</keyword>
<comment type="caution">
    <text evidence="2">The sequence shown here is derived from an EMBL/GenBank/DDBJ whole genome shotgun (WGS) entry which is preliminary data.</text>
</comment>
<evidence type="ECO:0000313" key="3">
    <source>
        <dbReference type="Proteomes" id="UP000299102"/>
    </source>
</evidence>
<proteinExistence type="predicted"/>
<sequence length="209" mass="22472">MSTTANSGSLNDTTLNVTSAAITTTATPLTITSTTVKYNYMLQMSAAAGPIDPLSHVGDGIFLQTKTAQGVGLAILEKAKVISPIVDNAGTVTSAGVRPQLYWRWSWPLRYHAINIKQLKETMNPKDIMTDAIHNFHPQYQQYTQYSSGKNSRGIRVSSYDPDDVGNTNQGSANASLTQGSQNSSLGCVASKTLGNQRKFMPGGQRGKQ</sequence>
<name>A0A4C1T2L5_EUMVA</name>
<evidence type="ECO:0000313" key="2">
    <source>
        <dbReference type="EMBL" id="GBP07800.1"/>
    </source>
</evidence>
<protein>
    <submittedName>
        <fullName evidence="2">Transmembrane protein 184B</fullName>
    </submittedName>
</protein>
<keyword evidence="2" id="KW-0472">Membrane</keyword>
<reference evidence="2 3" key="1">
    <citation type="journal article" date="2019" name="Commun. Biol.">
        <title>The bagworm genome reveals a unique fibroin gene that provides high tensile strength.</title>
        <authorList>
            <person name="Kono N."/>
            <person name="Nakamura H."/>
            <person name="Ohtoshi R."/>
            <person name="Tomita M."/>
            <person name="Numata K."/>
            <person name="Arakawa K."/>
        </authorList>
    </citation>
    <scope>NUCLEOTIDE SEQUENCE [LARGE SCALE GENOMIC DNA]</scope>
</reference>
<dbReference type="OrthoDB" id="8092967at2759"/>
<dbReference type="Proteomes" id="UP000299102">
    <property type="component" value="Unassembled WGS sequence"/>
</dbReference>
<feature type="compositionally biased region" description="Polar residues" evidence="1">
    <location>
        <begin position="166"/>
        <end position="186"/>
    </location>
</feature>
<gene>
    <name evidence="2" type="primary">Tmem184b</name>
    <name evidence="2" type="ORF">EVAR_69595_1</name>
</gene>
<dbReference type="AlphaFoldDB" id="A0A4C1T2L5"/>
<feature type="region of interest" description="Disordered" evidence="1">
    <location>
        <begin position="145"/>
        <end position="188"/>
    </location>
</feature>
<dbReference type="STRING" id="151549.A0A4C1T2L5"/>
<dbReference type="EMBL" id="BGZK01004243">
    <property type="protein sequence ID" value="GBP07800.1"/>
    <property type="molecule type" value="Genomic_DNA"/>
</dbReference>
<accession>A0A4C1T2L5</accession>
<evidence type="ECO:0000256" key="1">
    <source>
        <dbReference type="SAM" id="MobiDB-lite"/>
    </source>
</evidence>
<keyword evidence="2" id="KW-0812">Transmembrane</keyword>